<gene>
    <name evidence="1" type="ORF">CEXT_7271</name>
</gene>
<reference evidence="1 2" key="1">
    <citation type="submission" date="2021-06" db="EMBL/GenBank/DDBJ databases">
        <title>Caerostris extrusa draft genome.</title>
        <authorList>
            <person name="Kono N."/>
            <person name="Arakawa K."/>
        </authorList>
    </citation>
    <scope>NUCLEOTIDE SEQUENCE [LARGE SCALE GENOMIC DNA]</scope>
</reference>
<name>A0AAV4XMX3_CAEEX</name>
<comment type="caution">
    <text evidence="1">The sequence shown here is derived from an EMBL/GenBank/DDBJ whole genome shotgun (WGS) entry which is preliminary data.</text>
</comment>
<evidence type="ECO:0000313" key="1">
    <source>
        <dbReference type="EMBL" id="GIY96447.1"/>
    </source>
</evidence>
<evidence type="ECO:0000313" key="2">
    <source>
        <dbReference type="Proteomes" id="UP001054945"/>
    </source>
</evidence>
<sequence>QDNSSMLDATPMTILWKQYIQSGTMDIDISSESNIQCRLSLFYNAGNETLKDKEDGYKYLRDLKLHR</sequence>
<dbReference type="EMBL" id="BPLR01000659">
    <property type="protein sequence ID" value="GIY96447.1"/>
    <property type="molecule type" value="Genomic_DNA"/>
</dbReference>
<dbReference type="AlphaFoldDB" id="A0AAV4XMX3"/>
<protein>
    <submittedName>
        <fullName evidence="1">Uncharacterized protein</fullName>
    </submittedName>
</protein>
<accession>A0AAV4XMX3</accession>
<dbReference type="Proteomes" id="UP001054945">
    <property type="component" value="Unassembled WGS sequence"/>
</dbReference>
<keyword evidence="2" id="KW-1185">Reference proteome</keyword>
<feature type="non-terminal residue" evidence="1">
    <location>
        <position position="1"/>
    </location>
</feature>
<organism evidence="1 2">
    <name type="scientific">Caerostris extrusa</name>
    <name type="common">Bark spider</name>
    <name type="synonym">Caerostris bankana</name>
    <dbReference type="NCBI Taxonomy" id="172846"/>
    <lineage>
        <taxon>Eukaryota</taxon>
        <taxon>Metazoa</taxon>
        <taxon>Ecdysozoa</taxon>
        <taxon>Arthropoda</taxon>
        <taxon>Chelicerata</taxon>
        <taxon>Arachnida</taxon>
        <taxon>Araneae</taxon>
        <taxon>Araneomorphae</taxon>
        <taxon>Entelegynae</taxon>
        <taxon>Araneoidea</taxon>
        <taxon>Araneidae</taxon>
        <taxon>Caerostris</taxon>
    </lineage>
</organism>
<proteinExistence type="predicted"/>